<dbReference type="InterPro" id="IPR036236">
    <property type="entry name" value="Znf_C2H2_sf"/>
</dbReference>
<dbReference type="EMBL" id="ABEU02000003">
    <property type="protein sequence ID" value="PNR57744.1"/>
    <property type="molecule type" value="Genomic_DNA"/>
</dbReference>
<dbReference type="Gene3D" id="3.30.160.60">
    <property type="entry name" value="Classic Zinc Finger"/>
    <property type="match status" value="1"/>
</dbReference>
<feature type="domain" description="C2H2-type" evidence="3">
    <location>
        <begin position="57"/>
        <end position="84"/>
    </location>
</feature>
<evidence type="ECO:0000256" key="1">
    <source>
        <dbReference type="PROSITE-ProRule" id="PRU00042"/>
    </source>
</evidence>
<keyword evidence="1" id="KW-0862">Zinc</keyword>
<gene>
    <name evidence="5" type="primary">LOC112280363</name>
    <name evidence="4" type="ORF">PHYPA_004738</name>
</gene>
<evidence type="ECO:0000313" key="5">
    <source>
        <dbReference type="EnsemblPlants" id="Pp3c3_21050V3.1"/>
    </source>
</evidence>
<dbReference type="GO" id="GO:0008270">
    <property type="term" value="F:zinc ion binding"/>
    <property type="evidence" value="ECO:0007669"/>
    <property type="project" value="UniProtKB-KW"/>
</dbReference>
<dbReference type="PANTHER" id="PTHR46547:SF7">
    <property type="entry name" value="ZINC FINGER PROTEIN GIS"/>
    <property type="match status" value="1"/>
</dbReference>
<keyword evidence="6" id="KW-1185">Reference proteome</keyword>
<evidence type="ECO:0000259" key="3">
    <source>
        <dbReference type="PROSITE" id="PS50157"/>
    </source>
</evidence>
<dbReference type="InterPro" id="IPR044291">
    <property type="entry name" value="GIS/GIS2/ZFP8"/>
</dbReference>
<name>A0A2K1KVD2_PHYPA</name>
<dbReference type="GeneID" id="112280363"/>
<dbReference type="PaxDb" id="3218-PP1S47_285V6.1"/>
<keyword evidence="1" id="KW-0479">Metal-binding</keyword>
<feature type="compositionally biased region" description="Polar residues" evidence="2">
    <location>
        <begin position="1"/>
        <end position="29"/>
    </location>
</feature>
<dbReference type="EnsemblPlants" id="Pp3c3_21050V3.1">
    <property type="protein sequence ID" value="Pp3c3_21050V3.1"/>
    <property type="gene ID" value="Pp3c3_21050"/>
</dbReference>
<dbReference type="RefSeq" id="XP_024371541.1">
    <property type="nucleotide sequence ID" value="XM_024515773.2"/>
</dbReference>
<protein>
    <recommendedName>
        <fullName evidence="3">C2H2-type domain-containing protein</fullName>
    </recommendedName>
</protein>
<dbReference type="EnsemblPlants" id="Pp3c3_21050V3.3">
    <property type="protein sequence ID" value="Pp3c3_21050V3.3"/>
    <property type="gene ID" value="Pp3c3_21050"/>
</dbReference>
<dbReference type="Proteomes" id="UP000006727">
    <property type="component" value="Chromosome 3"/>
</dbReference>
<evidence type="ECO:0000256" key="2">
    <source>
        <dbReference type="SAM" id="MobiDB-lite"/>
    </source>
</evidence>
<dbReference type="OrthoDB" id="1933825at2759"/>
<proteinExistence type="predicted"/>
<feature type="region of interest" description="Disordered" evidence="2">
    <location>
        <begin position="1"/>
        <end position="55"/>
    </location>
</feature>
<keyword evidence="1" id="KW-0863">Zinc-finger</keyword>
<dbReference type="PROSITE" id="PS00028">
    <property type="entry name" value="ZINC_FINGER_C2H2_1"/>
    <property type="match status" value="1"/>
</dbReference>
<evidence type="ECO:0000313" key="4">
    <source>
        <dbReference type="EMBL" id="PNR57744.1"/>
    </source>
</evidence>
<organism evidence="4">
    <name type="scientific">Physcomitrium patens</name>
    <name type="common">Spreading-leaved earth moss</name>
    <name type="synonym">Physcomitrella patens</name>
    <dbReference type="NCBI Taxonomy" id="3218"/>
    <lineage>
        <taxon>Eukaryota</taxon>
        <taxon>Viridiplantae</taxon>
        <taxon>Streptophyta</taxon>
        <taxon>Embryophyta</taxon>
        <taxon>Bryophyta</taxon>
        <taxon>Bryophytina</taxon>
        <taxon>Bryopsida</taxon>
        <taxon>Funariidae</taxon>
        <taxon>Funariales</taxon>
        <taxon>Funariaceae</taxon>
        <taxon>Physcomitrium</taxon>
    </lineage>
</organism>
<dbReference type="GO" id="GO:0010090">
    <property type="term" value="P:trichome morphogenesis"/>
    <property type="evidence" value="ECO:0007669"/>
    <property type="project" value="InterPro"/>
</dbReference>
<dbReference type="AlphaFoldDB" id="A0A2K1KVD2"/>
<dbReference type="GO" id="GO:0003700">
    <property type="term" value="F:DNA-binding transcription factor activity"/>
    <property type="evidence" value="ECO:0007669"/>
    <property type="project" value="InterPro"/>
</dbReference>
<feature type="compositionally biased region" description="Basic and acidic residues" evidence="2">
    <location>
        <begin position="42"/>
        <end position="55"/>
    </location>
</feature>
<dbReference type="InterPro" id="IPR013087">
    <property type="entry name" value="Znf_C2H2_type"/>
</dbReference>
<evidence type="ECO:0000313" key="6">
    <source>
        <dbReference type="Proteomes" id="UP000006727"/>
    </source>
</evidence>
<feature type="compositionally biased region" description="Polar residues" evidence="2">
    <location>
        <begin position="177"/>
        <end position="223"/>
    </location>
</feature>
<reference evidence="4 6" key="2">
    <citation type="journal article" date="2018" name="Plant J.">
        <title>The Physcomitrella patens chromosome-scale assembly reveals moss genome structure and evolution.</title>
        <authorList>
            <person name="Lang D."/>
            <person name="Ullrich K.K."/>
            <person name="Murat F."/>
            <person name="Fuchs J."/>
            <person name="Jenkins J."/>
            <person name="Haas F.B."/>
            <person name="Piednoel M."/>
            <person name="Gundlach H."/>
            <person name="Van Bel M."/>
            <person name="Meyberg R."/>
            <person name="Vives C."/>
            <person name="Morata J."/>
            <person name="Symeonidi A."/>
            <person name="Hiss M."/>
            <person name="Muchero W."/>
            <person name="Kamisugi Y."/>
            <person name="Saleh O."/>
            <person name="Blanc G."/>
            <person name="Decker E.L."/>
            <person name="van Gessel N."/>
            <person name="Grimwood J."/>
            <person name="Hayes R.D."/>
            <person name="Graham S.W."/>
            <person name="Gunter L.E."/>
            <person name="McDaniel S.F."/>
            <person name="Hoernstein S.N.W."/>
            <person name="Larsson A."/>
            <person name="Li F.W."/>
            <person name="Perroud P.F."/>
            <person name="Phillips J."/>
            <person name="Ranjan P."/>
            <person name="Rokshar D.S."/>
            <person name="Rothfels C.J."/>
            <person name="Schneider L."/>
            <person name="Shu S."/>
            <person name="Stevenson D.W."/>
            <person name="Thummler F."/>
            <person name="Tillich M."/>
            <person name="Villarreal Aguilar J.C."/>
            <person name="Widiez T."/>
            <person name="Wong G.K."/>
            <person name="Wymore A."/>
            <person name="Zhang Y."/>
            <person name="Zimmer A.D."/>
            <person name="Quatrano R.S."/>
            <person name="Mayer K.F.X."/>
            <person name="Goodstein D."/>
            <person name="Casacuberta J.M."/>
            <person name="Vandepoele K."/>
            <person name="Reski R."/>
            <person name="Cuming A.C."/>
            <person name="Tuskan G.A."/>
            <person name="Maumus F."/>
            <person name="Salse J."/>
            <person name="Schmutz J."/>
            <person name="Rensing S.A."/>
        </authorList>
    </citation>
    <scope>NUCLEOTIDE SEQUENCE [LARGE SCALE GENOMIC DNA]</scope>
    <source>
        <strain evidence="5 6">cv. Gransden 2004</strain>
    </source>
</reference>
<dbReference type="Gramene" id="Pp3c3_21050V3.3">
    <property type="protein sequence ID" value="Pp3c3_21050V3.3"/>
    <property type="gene ID" value="Pp3c3_21050"/>
</dbReference>
<dbReference type="SUPFAM" id="SSF57667">
    <property type="entry name" value="beta-beta-alpha zinc fingers"/>
    <property type="match status" value="1"/>
</dbReference>
<accession>A0A2K1KVD2</accession>
<dbReference type="PROSITE" id="PS50157">
    <property type="entry name" value="ZINC_FINGER_C2H2_2"/>
    <property type="match status" value="1"/>
</dbReference>
<dbReference type="PANTHER" id="PTHR46547">
    <property type="entry name" value="ZINC FINGER PROTEIN GIS"/>
    <property type="match status" value="1"/>
</dbReference>
<dbReference type="GO" id="GO:0009739">
    <property type="term" value="P:response to gibberellin"/>
    <property type="evidence" value="ECO:0007669"/>
    <property type="project" value="InterPro"/>
</dbReference>
<feature type="region of interest" description="Disordered" evidence="2">
    <location>
        <begin position="163"/>
        <end position="235"/>
    </location>
</feature>
<sequence length="235" mass="26641">MMFNNNNNRDSQYTTASNSSVPPTQQNQAVVYLNSGDGDEDNPNRRRKPEEDSENKFECRFCDMKFPKSQALGGHMNRHRVEREQEEIQKARNLLIAQQLPPPYYAGAQYYSRMDGASTSVDPTGNFPSTGGSFMTPQLPFYQPQAQSSVQNWLGNQITRPMERPSEAAETSVHLRGNSSRSQHTQSELPPRSTQFTQSEPTPRSTQFTRSEPQSNWLQATQHSDSDVDGLEYIN</sequence>
<reference evidence="5" key="3">
    <citation type="submission" date="2020-12" db="UniProtKB">
        <authorList>
            <consortium name="EnsemblPlants"/>
        </authorList>
    </citation>
    <scope>IDENTIFICATION</scope>
</reference>
<reference evidence="4 6" key="1">
    <citation type="journal article" date="2008" name="Science">
        <title>The Physcomitrella genome reveals evolutionary insights into the conquest of land by plants.</title>
        <authorList>
            <person name="Rensing S."/>
            <person name="Lang D."/>
            <person name="Zimmer A."/>
            <person name="Terry A."/>
            <person name="Salamov A."/>
            <person name="Shapiro H."/>
            <person name="Nishiyama T."/>
            <person name="Perroud P.-F."/>
            <person name="Lindquist E."/>
            <person name="Kamisugi Y."/>
            <person name="Tanahashi T."/>
            <person name="Sakakibara K."/>
            <person name="Fujita T."/>
            <person name="Oishi K."/>
            <person name="Shin-I T."/>
            <person name="Kuroki Y."/>
            <person name="Toyoda A."/>
            <person name="Suzuki Y."/>
            <person name="Hashimoto A."/>
            <person name="Yamaguchi K."/>
            <person name="Sugano A."/>
            <person name="Kohara Y."/>
            <person name="Fujiyama A."/>
            <person name="Anterola A."/>
            <person name="Aoki S."/>
            <person name="Ashton N."/>
            <person name="Barbazuk W.B."/>
            <person name="Barker E."/>
            <person name="Bennetzen J."/>
            <person name="Bezanilla M."/>
            <person name="Blankenship R."/>
            <person name="Cho S.H."/>
            <person name="Dutcher S."/>
            <person name="Estelle M."/>
            <person name="Fawcett J.A."/>
            <person name="Gundlach H."/>
            <person name="Hanada K."/>
            <person name="Heyl A."/>
            <person name="Hicks K.A."/>
            <person name="Hugh J."/>
            <person name="Lohr M."/>
            <person name="Mayer K."/>
            <person name="Melkozernov A."/>
            <person name="Murata T."/>
            <person name="Nelson D."/>
            <person name="Pils B."/>
            <person name="Prigge M."/>
            <person name="Reiss B."/>
            <person name="Renner T."/>
            <person name="Rombauts S."/>
            <person name="Rushton P."/>
            <person name="Sanderfoot A."/>
            <person name="Schween G."/>
            <person name="Shiu S.-H."/>
            <person name="Stueber K."/>
            <person name="Theodoulou F.L."/>
            <person name="Tu H."/>
            <person name="Van de Peer Y."/>
            <person name="Verrier P.J."/>
            <person name="Waters E."/>
            <person name="Wood A."/>
            <person name="Yang L."/>
            <person name="Cove D."/>
            <person name="Cuming A."/>
            <person name="Hasebe M."/>
            <person name="Lucas S."/>
            <person name="Mishler D.B."/>
            <person name="Reski R."/>
            <person name="Grigoriev I."/>
            <person name="Quatrano R.S."/>
            <person name="Boore J.L."/>
        </authorList>
    </citation>
    <scope>NUCLEOTIDE SEQUENCE [LARGE SCALE GENOMIC DNA]</scope>
    <source>
        <strain evidence="5 6">cv. Gransden 2004</strain>
    </source>
</reference>
<dbReference type="Gramene" id="Pp3c3_21050V3.1">
    <property type="protein sequence ID" value="Pp3c3_21050V3.1"/>
    <property type="gene ID" value="Pp3c3_21050"/>
</dbReference>